<evidence type="ECO:0000313" key="4">
    <source>
        <dbReference type="EMBL" id="MBO1363023.1"/>
    </source>
</evidence>
<evidence type="ECO:0000256" key="1">
    <source>
        <dbReference type="SAM" id="Phobius"/>
    </source>
</evidence>
<feature type="domain" description="FecR protein" evidence="2">
    <location>
        <begin position="140"/>
        <end position="232"/>
    </location>
</feature>
<reference evidence="4 5" key="1">
    <citation type="submission" date="2021-01" db="EMBL/GenBank/DDBJ databases">
        <title>Prevotella A2931 sp. nov.</title>
        <authorList>
            <person name="Buhl M."/>
            <person name="Oberhettinger P."/>
        </authorList>
    </citation>
    <scope>NUCLEOTIDE SEQUENCE [LARGE SCALE GENOMIC DNA]</scope>
    <source>
        <strain evidence="4 5">A2931</strain>
    </source>
</reference>
<dbReference type="InterPro" id="IPR012373">
    <property type="entry name" value="Ferrdict_sens_TM"/>
</dbReference>
<dbReference type="PANTHER" id="PTHR30273">
    <property type="entry name" value="PERIPLASMIC SIGNAL SENSOR AND SIGMA FACTOR ACTIVATOR FECR-RELATED"/>
    <property type="match status" value="1"/>
</dbReference>
<dbReference type="Gene3D" id="2.60.120.1440">
    <property type="match status" value="1"/>
</dbReference>
<accession>A0ABS3M4D5</accession>
<evidence type="ECO:0000259" key="2">
    <source>
        <dbReference type="Pfam" id="PF04773"/>
    </source>
</evidence>
<comment type="caution">
    <text evidence="4">The sequence shown here is derived from an EMBL/GenBank/DDBJ whole genome shotgun (WGS) entry which is preliminary data.</text>
</comment>
<name>A0ABS3M4D5_9BACT</name>
<dbReference type="InterPro" id="IPR006860">
    <property type="entry name" value="FecR"/>
</dbReference>
<sequence length="344" mass="39658">MEKSTEDINKAKHTEQINREMLEFRSAVLRECAPKPDVKSEWKRFSRYMEINTDTGQKKRRKTIIWRFFFGIVTSAAVLLLFFILTNKPERLNSVRVFSASHTAKEVVLAADNGEKKAIKNHAMSFRKSPAKASARMFTLITPRGKDCQATLPDGTKVWMNADSKLTFPKTFTENKRIVTLQGEAYFEVAKEYGRQFEVRTDFFTAIVYGTTFNLCAYSAGNANIVLIEGSVAIGNGKVFRTIKPGEMACWKSNKSFTVTEVDTYSYIQRRNGFFYFDNQSLFEIMQELGRWYNVNIMFDDPQKMNVRLHFVANRKNKLQEAIKNLNELGVIHIEQEHGTVIIR</sequence>
<keyword evidence="5" id="KW-1185">Reference proteome</keyword>
<dbReference type="Pfam" id="PF04773">
    <property type="entry name" value="FecR"/>
    <property type="match status" value="1"/>
</dbReference>
<dbReference type="Proteomes" id="UP000664265">
    <property type="component" value="Unassembled WGS sequence"/>
</dbReference>
<evidence type="ECO:0000313" key="5">
    <source>
        <dbReference type="Proteomes" id="UP000664265"/>
    </source>
</evidence>
<dbReference type="PANTHER" id="PTHR30273:SF2">
    <property type="entry name" value="PROTEIN FECR"/>
    <property type="match status" value="1"/>
</dbReference>
<dbReference type="RefSeq" id="WP_107583042.1">
    <property type="nucleotide sequence ID" value="NZ_JAERMS010000008.1"/>
</dbReference>
<organism evidence="4 5">
    <name type="scientific">Prevotella illustrans</name>
    <dbReference type="NCBI Taxonomy" id="2800387"/>
    <lineage>
        <taxon>Bacteria</taxon>
        <taxon>Pseudomonadati</taxon>
        <taxon>Bacteroidota</taxon>
        <taxon>Bacteroidia</taxon>
        <taxon>Bacteroidales</taxon>
        <taxon>Prevotellaceae</taxon>
        <taxon>Prevotella</taxon>
    </lineage>
</organism>
<protein>
    <submittedName>
        <fullName evidence="4">FecR family protein</fullName>
    </submittedName>
</protein>
<dbReference type="Gene3D" id="3.55.50.30">
    <property type="match status" value="1"/>
</dbReference>
<dbReference type="InterPro" id="IPR032508">
    <property type="entry name" value="FecR_C"/>
</dbReference>
<dbReference type="EMBL" id="JAERMS010000008">
    <property type="protein sequence ID" value="MBO1363023.1"/>
    <property type="molecule type" value="Genomic_DNA"/>
</dbReference>
<gene>
    <name evidence="4" type="ORF">JHU38_04395</name>
</gene>
<feature type="transmembrane region" description="Helical" evidence="1">
    <location>
        <begin position="64"/>
        <end position="85"/>
    </location>
</feature>
<keyword evidence="1" id="KW-0812">Transmembrane</keyword>
<dbReference type="Pfam" id="PF16344">
    <property type="entry name" value="FecR_C"/>
    <property type="match status" value="1"/>
</dbReference>
<keyword evidence="1" id="KW-1133">Transmembrane helix</keyword>
<feature type="domain" description="Protein FecR C-terminal" evidence="3">
    <location>
        <begin position="275"/>
        <end position="343"/>
    </location>
</feature>
<evidence type="ECO:0000259" key="3">
    <source>
        <dbReference type="Pfam" id="PF16344"/>
    </source>
</evidence>
<keyword evidence="1" id="KW-0472">Membrane</keyword>
<proteinExistence type="predicted"/>